<reference evidence="2 3" key="1">
    <citation type="submission" date="2023-04" db="EMBL/GenBank/DDBJ databases">
        <title>Genome of Basidiobolus ranarum AG-B5.</title>
        <authorList>
            <person name="Stajich J.E."/>
            <person name="Carter-House D."/>
            <person name="Gryganskyi A."/>
        </authorList>
    </citation>
    <scope>NUCLEOTIDE SEQUENCE [LARGE SCALE GENOMIC DNA]</scope>
    <source>
        <strain evidence="2 3">AG-B5</strain>
    </source>
</reference>
<evidence type="ECO:0000313" key="3">
    <source>
        <dbReference type="Proteomes" id="UP001479436"/>
    </source>
</evidence>
<accession>A0ABR2X2P9</accession>
<evidence type="ECO:0000256" key="1">
    <source>
        <dbReference type="SAM" id="Phobius"/>
    </source>
</evidence>
<evidence type="ECO:0000313" key="2">
    <source>
        <dbReference type="EMBL" id="KAK9768049.1"/>
    </source>
</evidence>
<keyword evidence="3" id="KW-1185">Reference proteome</keyword>
<comment type="caution">
    <text evidence="2">The sequence shown here is derived from an EMBL/GenBank/DDBJ whole genome shotgun (WGS) entry which is preliminary data.</text>
</comment>
<feature type="transmembrane region" description="Helical" evidence="1">
    <location>
        <begin position="23"/>
        <end position="44"/>
    </location>
</feature>
<protein>
    <submittedName>
        <fullName evidence="2">Vacuolar ATPase assembly integral membrane protein vma21</fullName>
    </submittedName>
</protein>
<organism evidence="2 3">
    <name type="scientific">Basidiobolus ranarum</name>
    <dbReference type="NCBI Taxonomy" id="34480"/>
    <lineage>
        <taxon>Eukaryota</taxon>
        <taxon>Fungi</taxon>
        <taxon>Fungi incertae sedis</taxon>
        <taxon>Zoopagomycota</taxon>
        <taxon>Entomophthoromycotina</taxon>
        <taxon>Basidiobolomycetes</taxon>
        <taxon>Basidiobolales</taxon>
        <taxon>Basidiobolaceae</taxon>
        <taxon>Basidiobolus</taxon>
    </lineage>
</organism>
<name>A0ABR2X2P9_9FUNG</name>
<dbReference type="Proteomes" id="UP001479436">
    <property type="component" value="Unassembled WGS sequence"/>
</dbReference>
<keyword evidence="1" id="KW-1133">Transmembrane helix</keyword>
<sequence length="84" mass="9288">MTSLQPQENIKGKDVPNGLFKKLLYMTGTLILAPITVFFILQYFTDNNLVSAGSAAVLANIIVFGYVATIMNSETEEEKQKKSE</sequence>
<dbReference type="EMBL" id="JASJQH010000038">
    <property type="protein sequence ID" value="KAK9768049.1"/>
    <property type="molecule type" value="Genomic_DNA"/>
</dbReference>
<keyword evidence="1" id="KW-0472">Membrane</keyword>
<gene>
    <name evidence="2" type="primary">VMA21_2</name>
    <name evidence="2" type="ORF">K7432_001634</name>
</gene>
<proteinExistence type="predicted"/>
<keyword evidence="1" id="KW-0812">Transmembrane</keyword>
<feature type="transmembrane region" description="Helical" evidence="1">
    <location>
        <begin position="50"/>
        <end position="71"/>
    </location>
</feature>